<evidence type="ECO:0000313" key="2">
    <source>
        <dbReference type="EMBL" id="OMJ82734.1"/>
    </source>
</evidence>
<dbReference type="EMBL" id="MPUH01000329">
    <property type="protein sequence ID" value="OMJ82734.1"/>
    <property type="molecule type" value="Genomic_DNA"/>
</dbReference>
<sequence length="369" mass="43391">MGGNHSTYEDSELHSHMLLAKAHFKRKANLKHQINQLKIRSCYVRFNFDFKSIRETLSISKKLIKRIEALRKTKSFTSRLEKSAKMYEIVDHCSKSYDKIKVLDVYNCETTQDYKSFVGKGKYLEGVLDKMRSKLARMQEIYKENKEKIRVKRQGSCVTRDSSGSGKEDFWRHRRTQTLKNDSQGFSLASTPVHKLNFSTRLDFNSFDEEILAKNSEIMFQQCFNISKSIQDVKSCLKLPDKTLQLRSKLLLKEEMQRNIECIKQRLEWKLRESNEKQKALEENKTDSLTKEIDQDYLEHLNSKKELLRDRLLSYQSEMDYLTSLSCLNYTPTRSFLSNSTEDLQNISVLSENFDSECQNRSILLINNN</sequence>
<proteinExistence type="predicted"/>
<dbReference type="Proteomes" id="UP000187209">
    <property type="component" value="Unassembled WGS sequence"/>
</dbReference>
<evidence type="ECO:0000313" key="3">
    <source>
        <dbReference type="Proteomes" id="UP000187209"/>
    </source>
</evidence>
<protein>
    <submittedName>
        <fullName evidence="2">Uncharacterized protein</fullName>
    </submittedName>
</protein>
<feature type="coiled-coil region" evidence="1">
    <location>
        <begin position="253"/>
        <end position="318"/>
    </location>
</feature>
<keyword evidence="1" id="KW-0175">Coiled coil</keyword>
<evidence type="ECO:0000256" key="1">
    <source>
        <dbReference type="SAM" id="Coils"/>
    </source>
</evidence>
<name>A0A1R2C137_9CILI</name>
<reference evidence="2 3" key="1">
    <citation type="submission" date="2016-11" db="EMBL/GenBank/DDBJ databases">
        <title>The macronuclear genome of Stentor coeruleus: a giant cell with tiny introns.</title>
        <authorList>
            <person name="Slabodnick M."/>
            <person name="Ruby J.G."/>
            <person name="Reiff S.B."/>
            <person name="Swart E.C."/>
            <person name="Gosai S."/>
            <person name="Prabakaran S."/>
            <person name="Witkowska E."/>
            <person name="Larue G.E."/>
            <person name="Fisher S."/>
            <person name="Freeman R.M."/>
            <person name="Gunawardena J."/>
            <person name="Chu W."/>
            <person name="Stover N.A."/>
            <person name="Gregory B.D."/>
            <person name="Nowacki M."/>
            <person name="Derisi J."/>
            <person name="Roy S.W."/>
            <person name="Marshall W.F."/>
            <person name="Sood P."/>
        </authorList>
    </citation>
    <scope>NUCLEOTIDE SEQUENCE [LARGE SCALE GENOMIC DNA]</scope>
    <source>
        <strain evidence="2">WM001</strain>
    </source>
</reference>
<comment type="caution">
    <text evidence="2">The sequence shown here is derived from an EMBL/GenBank/DDBJ whole genome shotgun (WGS) entry which is preliminary data.</text>
</comment>
<dbReference type="AlphaFoldDB" id="A0A1R2C137"/>
<keyword evidence="3" id="KW-1185">Reference proteome</keyword>
<organism evidence="2 3">
    <name type="scientific">Stentor coeruleus</name>
    <dbReference type="NCBI Taxonomy" id="5963"/>
    <lineage>
        <taxon>Eukaryota</taxon>
        <taxon>Sar</taxon>
        <taxon>Alveolata</taxon>
        <taxon>Ciliophora</taxon>
        <taxon>Postciliodesmatophora</taxon>
        <taxon>Heterotrichea</taxon>
        <taxon>Heterotrichida</taxon>
        <taxon>Stentoridae</taxon>
        <taxon>Stentor</taxon>
    </lineage>
</organism>
<gene>
    <name evidence="2" type="ORF">SteCoe_16502</name>
</gene>
<accession>A0A1R2C137</accession>